<name>A0A380W9C1_AFIFE</name>
<dbReference type="OrthoDB" id="8138983at2"/>
<protein>
    <submittedName>
        <fullName evidence="1">Uncharacterized protein</fullName>
    </submittedName>
</protein>
<gene>
    <name evidence="1" type="ORF">NCTC12722_02787</name>
</gene>
<evidence type="ECO:0000313" key="1">
    <source>
        <dbReference type="EMBL" id="SUU85574.1"/>
    </source>
</evidence>
<dbReference type="Proteomes" id="UP000254343">
    <property type="component" value="Unassembled WGS sequence"/>
</dbReference>
<evidence type="ECO:0000313" key="2">
    <source>
        <dbReference type="Proteomes" id="UP000254343"/>
    </source>
</evidence>
<organism evidence="1 2">
    <name type="scientific">Afipia felis</name>
    <name type="common">Cat scratch disease bacillus</name>
    <dbReference type="NCBI Taxonomy" id="1035"/>
    <lineage>
        <taxon>Bacteria</taxon>
        <taxon>Pseudomonadati</taxon>
        <taxon>Pseudomonadota</taxon>
        <taxon>Alphaproteobacteria</taxon>
        <taxon>Hyphomicrobiales</taxon>
        <taxon>Nitrobacteraceae</taxon>
        <taxon>Afipia</taxon>
    </lineage>
</organism>
<reference evidence="1 2" key="1">
    <citation type="submission" date="2018-06" db="EMBL/GenBank/DDBJ databases">
        <authorList>
            <consortium name="Pathogen Informatics"/>
            <person name="Doyle S."/>
        </authorList>
    </citation>
    <scope>NUCLEOTIDE SEQUENCE [LARGE SCALE GENOMIC DNA]</scope>
    <source>
        <strain evidence="1 2">NCTC12722</strain>
    </source>
</reference>
<dbReference type="RefSeq" id="WP_002716401.1">
    <property type="nucleotide sequence ID" value="NZ_UFSI01000001.1"/>
</dbReference>
<accession>A0A380W9C1</accession>
<proteinExistence type="predicted"/>
<dbReference type="AlphaFoldDB" id="A0A380W9C1"/>
<sequence>MRAWAPYIAIAALVGAAAAIGTIVVIDDFGSPEAAVEPGDAMAERKAEPEPWPVRSTAEIKADRLASRAPPPAVSVSMFLDTARQFMVAPVVAPAPAPVRATTALLDDQQIAAIKARLKLTAAQEKYWPPVESALKEVISAMHITRRQPSSMDADHEAVKRLMVAAGPFLAQLRADQKSQIQSLMRIAGLGTQLPNAN</sequence>
<dbReference type="EMBL" id="UIGB01000001">
    <property type="protein sequence ID" value="SUU85574.1"/>
    <property type="molecule type" value="Genomic_DNA"/>
</dbReference>